<comment type="caution">
    <text evidence="1">The sequence shown here is derived from an EMBL/GenBank/DDBJ whole genome shotgun (WGS) entry which is preliminary data.</text>
</comment>
<accession>A0A4Q2RV07</accession>
<dbReference type="OrthoDB" id="47198at2"/>
<reference evidence="1 2" key="1">
    <citation type="submission" date="2019-01" db="EMBL/GenBank/DDBJ databases">
        <title>Novel species of Nocardioides.</title>
        <authorList>
            <person name="Liu Q."/>
            <person name="Xin Y.-H."/>
        </authorList>
    </citation>
    <scope>NUCLEOTIDE SEQUENCE [LARGE SCALE GENOMIC DNA]</scope>
    <source>
        <strain evidence="1 2">CGMCC 4.6882</strain>
    </source>
</reference>
<gene>
    <name evidence="1" type="ORF">EUA93_16000</name>
</gene>
<dbReference type="EMBL" id="SDWT01000002">
    <property type="protein sequence ID" value="RYB91659.1"/>
    <property type="molecule type" value="Genomic_DNA"/>
</dbReference>
<evidence type="ECO:0000313" key="1">
    <source>
        <dbReference type="EMBL" id="RYB91659.1"/>
    </source>
</evidence>
<protein>
    <submittedName>
        <fullName evidence="1">Uncharacterized protein</fullName>
    </submittedName>
</protein>
<organism evidence="1 2">
    <name type="scientific">Nocardioides oleivorans</name>
    <dbReference type="NCBI Taxonomy" id="273676"/>
    <lineage>
        <taxon>Bacteria</taxon>
        <taxon>Bacillati</taxon>
        <taxon>Actinomycetota</taxon>
        <taxon>Actinomycetes</taxon>
        <taxon>Propionibacteriales</taxon>
        <taxon>Nocardioidaceae</taxon>
        <taxon>Nocardioides</taxon>
    </lineage>
</organism>
<keyword evidence="2" id="KW-1185">Reference proteome</keyword>
<proteinExistence type="predicted"/>
<name>A0A4Q2RV07_9ACTN</name>
<dbReference type="Proteomes" id="UP000294071">
    <property type="component" value="Unassembled WGS sequence"/>
</dbReference>
<sequence>MTQTSPPDRPGLNGYHDIHDVTANKLRLLTTRNRRDLGHHASCFPAVQAAKAYYSLVSGCRWCASAGHTSWQSSC</sequence>
<evidence type="ECO:0000313" key="2">
    <source>
        <dbReference type="Proteomes" id="UP000294071"/>
    </source>
</evidence>
<dbReference type="AlphaFoldDB" id="A0A4Q2RV07"/>